<dbReference type="InterPro" id="IPR033895">
    <property type="entry name" value="GPT"/>
</dbReference>
<evidence type="ECO:0000256" key="2">
    <source>
        <dbReference type="ARBA" id="ARBA00022676"/>
    </source>
</evidence>
<evidence type="ECO:0000256" key="4">
    <source>
        <dbReference type="ARBA" id="ARBA00022842"/>
    </source>
</evidence>
<dbReference type="GO" id="GO:0046872">
    <property type="term" value="F:metal ion binding"/>
    <property type="evidence" value="ECO:0007669"/>
    <property type="project" value="UniProtKB-KW"/>
</dbReference>
<feature type="transmembrane region" description="Helical" evidence="5">
    <location>
        <begin position="33"/>
        <end position="53"/>
    </location>
</feature>
<keyword evidence="2" id="KW-0328">Glycosyltransferase</keyword>
<dbReference type="GO" id="GO:0016757">
    <property type="term" value="F:glycosyltransferase activity"/>
    <property type="evidence" value="ECO:0007669"/>
    <property type="project" value="UniProtKB-KW"/>
</dbReference>
<gene>
    <name evidence="6" type="ORF">FJAP1339_LOCUS12135</name>
</gene>
<keyword evidence="3" id="KW-0479">Metal-binding</keyword>
<sequence>MAAMEPLVWCAALMLPSLYLVYGEFEKRNDIFWEIFASIVFGVFGFVVTSVAIPKTKEYLVRRGLVGKDLCKKGMKGGEKIIPEAMGIVPGVSFLVCIIFCQIFYAYSRDAVKMGCKKK</sequence>
<dbReference type="GO" id="GO:0003975">
    <property type="term" value="F:UDP-N-acetylglucosamine-dolichyl-phosphate N-acetylglucosaminephosphotransferase activity"/>
    <property type="evidence" value="ECO:0007669"/>
    <property type="project" value="InterPro"/>
</dbReference>
<dbReference type="GO" id="GO:0012505">
    <property type="term" value="C:endomembrane system"/>
    <property type="evidence" value="ECO:0007669"/>
    <property type="project" value="UniProtKB-SubCell"/>
</dbReference>
<dbReference type="EMBL" id="HBHR01023617">
    <property type="protein sequence ID" value="CAD9875046.1"/>
    <property type="molecule type" value="Transcribed_RNA"/>
</dbReference>
<evidence type="ECO:0000256" key="1">
    <source>
        <dbReference type="ARBA" id="ARBA00004127"/>
    </source>
</evidence>
<evidence type="ECO:0000313" key="6">
    <source>
        <dbReference type="EMBL" id="CAD9875046.1"/>
    </source>
</evidence>
<dbReference type="PANTHER" id="PTHR10571">
    <property type="entry name" value="UDP-N-ACETYLGLUCOSAMINE--DOLICHYL-PHOSPHATE N-ACETYLGLUCOSAMINEPHOSPHOTRANSFERASE"/>
    <property type="match status" value="1"/>
</dbReference>
<keyword evidence="5" id="KW-0812">Transmembrane</keyword>
<comment type="subcellular location">
    <subcellularLocation>
        <location evidence="1">Endomembrane system</location>
        <topology evidence="1">Multi-pass membrane protein</topology>
    </subcellularLocation>
</comment>
<keyword evidence="4" id="KW-0460">Magnesium</keyword>
<keyword evidence="2" id="KW-0808">Transferase</keyword>
<reference evidence="6" key="1">
    <citation type="submission" date="2021-01" db="EMBL/GenBank/DDBJ databases">
        <authorList>
            <person name="Corre E."/>
            <person name="Pelletier E."/>
            <person name="Niang G."/>
            <person name="Scheremetjew M."/>
            <person name="Finn R."/>
            <person name="Kale V."/>
            <person name="Holt S."/>
            <person name="Cochrane G."/>
            <person name="Meng A."/>
            <person name="Brown T."/>
            <person name="Cohen L."/>
        </authorList>
    </citation>
    <scope>NUCLEOTIDE SEQUENCE</scope>
    <source>
        <strain evidence="6">CCMP1661</strain>
    </source>
</reference>
<feature type="transmembrane region" description="Helical" evidence="5">
    <location>
        <begin position="85"/>
        <end position="105"/>
    </location>
</feature>
<organism evidence="6">
    <name type="scientific">Fibrocapsa japonica</name>
    <dbReference type="NCBI Taxonomy" id="94617"/>
    <lineage>
        <taxon>Eukaryota</taxon>
        <taxon>Sar</taxon>
        <taxon>Stramenopiles</taxon>
        <taxon>Ochrophyta</taxon>
        <taxon>Raphidophyceae</taxon>
        <taxon>Chattonellales</taxon>
        <taxon>Chattonellaceae</taxon>
        <taxon>Fibrocapsa</taxon>
    </lineage>
</organism>
<accession>A0A7S2Y1J2</accession>
<keyword evidence="5" id="KW-1133">Transmembrane helix</keyword>
<proteinExistence type="predicted"/>
<protein>
    <submittedName>
        <fullName evidence="6">Uncharacterized protein</fullName>
    </submittedName>
</protein>
<name>A0A7S2Y1J2_9STRA</name>
<dbReference type="PANTHER" id="PTHR10571:SF0">
    <property type="entry name" value="UDP-N-ACETYLGLUCOSAMINE--DOLICHYL-PHOSPHATE N-ACETYLGLUCOSAMINEPHOSPHOTRANSFERASE"/>
    <property type="match status" value="1"/>
</dbReference>
<evidence type="ECO:0000256" key="3">
    <source>
        <dbReference type="ARBA" id="ARBA00022723"/>
    </source>
</evidence>
<dbReference type="AlphaFoldDB" id="A0A7S2Y1J2"/>
<evidence type="ECO:0000256" key="5">
    <source>
        <dbReference type="SAM" id="Phobius"/>
    </source>
</evidence>
<keyword evidence="5" id="KW-0472">Membrane</keyword>
<dbReference type="GO" id="GO:0016020">
    <property type="term" value="C:membrane"/>
    <property type="evidence" value="ECO:0007669"/>
    <property type="project" value="TreeGrafter"/>
</dbReference>
<dbReference type="GO" id="GO:0006488">
    <property type="term" value="P:dolichol-linked oligosaccharide biosynthetic process"/>
    <property type="evidence" value="ECO:0007669"/>
    <property type="project" value="InterPro"/>
</dbReference>